<name>A0A1E7Z3G7_9GAMM</name>
<dbReference type="Proteomes" id="UP000243534">
    <property type="component" value="Unassembled WGS sequence"/>
</dbReference>
<organism evidence="1 2">
    <name type="scientific">Candidatus Erwinia dacicola</name>
    <dbReference type="NCBI Taxonomy" id="252393"/>
    <lineage>
        <taxon>Bacteria</taxon>
        <taxon>Pseudomonadati</taxon>
        <taxon>Pseudomonadota</taxon>
        <taxon>Gammaproteobacteria</taxon>
        <taxon>Enterobacterales</taxon>
        <taxon>Erwiniaceae</taxon>
        <taxon>Erwinia</taxon>
    </lineage>
</organism>
<accession>A0A1E7Z3G7</accession>
<evidence type="ECO:0000313" key="2">
    <source>
        <dbReference type="Proteomes" id="UP000243534"/>
    </source>
</evidence>
<dbReference type="RefSeq" id="WP_070133969.1">
    <property type="nucleotide sequence ID" value="NZ_LJAM02000005.1"/>
</dbReference>
<gene>
    <name evidence="1" type="ORF">BBW68_05935</name>
</gene>
<reference evidence="1 2" key="1">
    <citation type="submission" date="2016-07" db="EMBL/GenBank/DDBJ databases">
        <authorList>
            <person name="Yuval B."/>
        </authorList>
    </citation>
    <scope>NUCLEOTIDE SEQUENCE [LARGE SCALE GENOMIC DNA]</scope>
    <source>
        <strain evidence="1 2">IL</strain>
    </source>
</reference>
<comment type="caution">
    <text evidence="1">The sequence shown here is derived from an EMBL/GenBank/DDBJ whole genome shotgun (WGS) entry which is preliminary data.</text>
</comment>
<protein>
    <submittedName>
        <fullName evidence="1">DUF1317 domain-containing protein</fullName>
    </submittedName>
</protein>
<proteinExistence type="predicted"/>
<evidence type="ECO:0000313" key="1">
    <source>
        <dbReference type="EMBL" id="OFC63261.1"/>
    </source>
</evidence>
<sequence>MTNPHDGITVGSVTLPYSIIRRGWVAPSGDVIRNPLKAQRLVELMNSKKVAV</sequence>
<dbReference type="OrthoDB" id="6636769at2"/>
<dbReference type="AlphaFoldDB" id="A0A1E7Z3G7"/>
<dbReference type="Pfam" id="PF07026">
    <property type="entry name" value="DUF1317"/>
    <property type="match status" value="1"/>
</dbReference>
<dbReference type="EMBL" id="MAYS01000108">
    <property type="protein sequence ID" value="OFC63261.1"/>
    <property type="molecule type" value="Genomic_DNA"/>
</dbReference>
<dbReference type="InterPro" id="IPR009750">
    <property type="entry name" value="DUF1317"/>
</dbReference>